<evidence type="ECO:0000313" key="2">
    <source>
        <dbReference type="Proteomes" id="UP000501690"/>
    </source>
</evidence>
<reference evidence="1 2" key="1">
    <citation type="submission" date="2019-04" db="EMBL/GenBank/DDBJ databases">
        <title>An improved genome assembly and genetic linkage map for asparagus bean, Vigna unguiculata ssp. sesquipedialis.</title>
        <authorList>
            <person name="Xia Q."/>
            <person name="Zhang R."/>
            <person name="Dong Y."/>
        </authorList>
    </citation>
    <scope>NUCLEOTIDE SEQUENCE [LARGE SCALE GENOMIC DNA]</scope>
    <source>
        <tissue evidence="1">Leaf</tissue>
    </source>
</reference>
<gene>
    <name evidence="1" type="ORF">DEO72_LG2g3207</name>
</gene>
<accession>A0A4D6L320</accession>
<evidence type="ECO:0000313" key="1">
    <source>
        <dbReference type="EMBL" id="QCD82866.1"/>
    </source>
</evidence>
<dbReference type="Proteomes" id="UP000501690">
    <property type="component" value="Linkage Group LG2"/>
</dbReference>
<sequence>MASSWWLPWLRWWHKNDAAELALAAAGLARAATIVVSGARNPDARQRDGGGRRRRECDVVAAMEAMHFDDNAGLASDEAGSSPSGVGGSRRRWRRWWRCRWSDDVRLGQRRNHCCAGVEGRTDGNVTGGWGFRRGRDGRRLSDVYSGGRTWSWWLRSVAATKWIGAKEREEGN</sequence>
<dbReference type="EMBL" id="CP039346">
    <property type="protein sequence ID" value="QCD82866.1"/>
    <property type="molecule type" value="Genomic_DNA"/>
</dbReference>
<name>A0A4D6L320_VIGUN</name>
<protein>
    <submittedName>
        <fullName evidence="1">Uncharacterized protein</fullName>
    </submittedName>
</protein>
<proteinExistence type="predicted"/>
<organism evidence="1 2">
    <name type="scientific">Vigna unguiculata</name>
    <name type="common">Cowpea</name>
    <dbReference type="NCBI Taxonomy" id="3917"/>
    <lineage>
        <taxon>Eukaryota</taxon>
        <taxon>Viridiplantae</taxon>
        <taxon>Streptophyta</taxon>
        <taxon>Embryophyta</taxon>
        <taxon>Tracheophyta</taxon>
        <taxon>Spermatophyta</taxon>
        <taxon>Magnoliopsida</taxon>
        <taxon>eudicotyledons</taxon>
        <taxon>Gunneridae</taxon>
        <taxon>Pentapetalae</taxon>
        <taxon>rosids</taxon>
        <taxon>fabids</taxon>
        <taxon>Fabales</taxon>
        <taxon>Fabaceae</taxon>
        <taxon>Papilionoideae</taxon>
        <taxon>50 kb inversion clade</taxon>
        <taxon>NPAAA clade</taxon>
        <taxon>indigoferoid/millettioid clade</taxon>
        <taxon>Phaseoleae</taxon>
        <taxon>Vigna</taxon>
    </lineage>
</organism>
<dbReference type="AlphaFoldDB" id="A0A4D6L320"/>
<keyword evidence="2" id="KW-1185">Reference proteome</keyword>